<comment type="caution">
    <text evidence="2">The sequence shown here is derived from an EMBL/GenBank/DDBJ whole genome shotgun (WGS) entry which is preliminary data.</text>
</comment>
<dbReference type="AlphaFoldDB" id="A0A502CWM0"/>
<proteinExistence type="predicted"/>
<feature type="compositionally biased region" description="Basic and acidic residues" evidence="1">
    <location>
        <begin position="120"/>
        <end position="130"/>
    </location>
</feature>
<sequence>MTEQVPVGHTPDRGLTITLSTPFVESLSPEQLDHYVRTVVALGESANDGSSRSDLAERLQSALEAGGVQLPPTSYDRLGEQLTEASGAPLSIITDQDQLLYGEEDATAANHLPQAPATGDPEHPDRPTYS</sequence>
<dbReference type="EMBL" id="RCZM01000003">
    <property type="protein sequence ID" value="TPG17213.1"/>
    <property type="molecule type" value="Genomic_DNA"/>
</dbReference>
<dbReference type="Proteomes" id="UP000317722">
    <property type="component" value="Unassembled WGS sequence"/>
</dbReference>
<accession>A0A502CWM0</accession>
<name>A0A502CWM0_9MICO</name>
<evidence type="ECO:0000313" key="2">
    <source>
        <dbReference type="EMBL" id="TPG17213.1"/>
    </source>
</evidence>
<organism evidence="2 3">
    <name type="scientific">Pedococcus bigeumensis</name>
    <dbReference type="NCBI Taxonomy" id="433644"/>
    <lineage>
        <taxon>Bacteria</taxon>
        <taxon>Bacillati</taxon>
        <taxon>Actinomycetota</taxon>
        <taxon>Actinomycetes</taxon>
        <taxon>Micrococcales</taxon>
        <taxon>Intrasporangiaceae</taxon>
        <taxon>Pedococcus</taxon>
    </lineage>
</organism>
<evidence type="ECO:0000313" key="3">
    <source>
        <dbReference type="Proteomes" id="UP000317722"/>
    </source>
</evidence>
<protein>
    <submittedName>
        <fullName evidence="2">Uncharacterized protein</fullName>
    </submittedName>
</protein>
<dbReference type="OrthoDB" id="4866346at2"/>
<reference evidence="2 3" key="1">
    <citation type="journal article" date="2019" name="Environ. Microbiol.">
        <title>Species interactions and distinct microbial communities in high Arctic permafrost affected cryosols are associated with the CH4 and CO2 gas fluxes.</title>
        <authorList>
            <person name="Altshuler I."/>
            <person name="Hamel J."/>
            <person name="Turney S."/>
            <person name="Magnuson E."/>
            <person name="Levesque R."/>
            <person name="Greer C."/>
            <person name="Whyte L.G."/>
        </authorList>
    </citation>
    <scope>NUCLEOTIDE SEQUENCE [LARGE SCALE GENOMIC DNA]</scope>
    <source>
        <strain evidence="2 3">S9.3A</strain>
    </source>
</reference>
<keyword evidence="3" id="KW-1185">Reference proteome</keyword>
<gene>
    <name evidence="2" type="ORF">EAH86_10650</name>
</gene>
<dbReference type="RefSeq" id="WP_140740273.1">
    <property type="nucleotide sequence ID" value="NZ_RCZM01000003.1"/>
</dbReference>
<feature type="region of interest" description="Disordered" evidence="1">
    <location>
        <begin position="103"/>
        <end position="130"/>
    </location>
</feature>
<evidence type="ECO:0000256" key="1">
    <source>
        <dbReference type="SAM" id="MobiDB-lite"/>
    </source>
</evidence>